<dbReference type="CDD" id="cd22842">
    <property type="entry name" value="Gal_Rha_Lectin_BGal"/>
    <property type="match status" value="1"/>
</dbReference>
<evidence type="ECO:0000256" key="11">
    <source>
        <dbReference type="SAM" id="SignalP"/>
    </source>
</evidence>
<dbReference type="GO" id="GO:0005975">
    <property type="term" value="P:carbohydrate metabolic process"/>
    <property type="evidence" value="ECO:0007669"/>
    <property type="project" value="InterPro"/>
</dbReference>
<evidence type="ECO:0000256" key="7">
    <source>
        <dbReference type="ARBA" id="ARBA00022729"/>
    </source>
</evidence>
<evidence type="ECO:0000256" key="2">
    <source>
        <dbReference type="ARBA" id="ARBA00004271"/>
    </source>
</evidence>
<evidence type="ECO:0000256" key="9">
    <source>
        <dbReference type="ARBA" id="ARBA00023295"/>
    </source>
</evidence>
<evidence type="ECO:0000256" key="8">
    <source>
        <dbReference type="ARBA" id="ARBA00022801"/>
    </source>
</evidence>
<keyword evidence="5" id="KW-0052">Apoplast</keyword>
<dbReference type="SUPFAM" id="SSF51445">
    <property type="entry name" value="(Trans)glycosidases"/>
    <property type="match status" value="1"/>
</dbReference>
<dbReference type="InterPro" id="IPR041392">
    <property type="entry name" value="GHD"/>
</dbReference>
<sequence length="872" mass="96294">MGRWWPAAALLGCAVAVVILAAAVECAVTYDKKAVLIDGQRRILFSGSIHYPRSTPDMWEGLIQKAKDGGLDVIQTYVFWNGHEPTPGNYYFEERYDLVRFIKTVQTAGLFVHLRIGPYICGEWNFGTPVLPWALTSCFTTQFCSGFPVWLKYVPGISFRTDNEPFKTAMQGFTEKIVSMMKSENLFASQGGPIILSQASITIFHRFGLKIENEYGPEGKEFGAAGQSYINWAAKMAVGLGTGVPWVMCKEDDAPDPVINACNGFYCDAFSPNKPYKPMMWTEAWSGWFTEFGGTIRQRPVEDLAFAVARFVQKGGSFINYYMYHGGTNFGRTAGGPFITTSYDYDAPIDEYGLVREPKHSHLKELHRAVKLCEQALVSVDPAITTLGTMQEAHVFRSPSGCAAFIANYNSNSYANVVFNNEHYSLPPWSISILPDCKNVVFNTATVGVQTSQMQMWGDGASSMMWERYDEEVDSLAAAPLLSTTGLLEQLNVTRDSSDYLWYITSVDVSPSENFLQGGKPLSLSVQSAGHALHIFINGQLQGSAYGTREDRRIKYSGNANLRAGSNKIALLSVACGLPNVGVHYETWNTGVVGPVVLHGLDEGSRDLTWQTWSYQVGLKGEQMNLNSLEGSSSVEWMQGSLLAQNQQPLAWYRAYFETPSGDEPLALDMSSMGKGQIWINGQSIGRYWTAYADGDCKACSYTGTFRAPKCQAGCGQPTQRWYHVPRSWLQPTRNLLVVFEELGGDSSKIALVKRSVSSVCADVSEDHPNIKKWQIESYGEREYHKAKVHLRCARGQSISAIKFASFGTPMGTCGNFQQGDCHSVNSHSVLEKKCIGLQRCIVAISPENFGGDPCPKMTKRVAVEAVCSPTA</sequence>
<dbReference type="FunFam" id="2.60.120.260:FF:000142">
    <property type="entry name" value="Beta-galactosidase"/>
    <property type="match status" value="1"/>
</dbReference>
<dbReference type="InterPro" id="IPR001944">
    <property type="entry name" value="Glycoside_Hdrlase_35"/>
</dbReference>
<dbReference type="EMBL" id="CP144746">
    <property type="protein sequence ID" value="WVZ55589.1"/>
    <property type="molecule type" value="Genomic_DNA"/>
</dbReference>
<evidence type="ECO:0000256" key="4">
    <source>
        <dbReference type="ARBA" id="ARBA00012756"/>
    </source>
</evidence>
<evidence type="ECO:0000256" key="6">
    <source>
        <dbReference type="ARBA" id="ARBA00022525"/>
    </source>
</evidence>
<reference evidence="13 14" key="1">
    <citation type="submission" date="2024-02" db="EMBL/GenBank/DDBJ databases">
        <title>High-quality chromosome-scale genome assembly of Pensacola bahiagrass (Paspalum notatum Flugge var. saurae).</title>
        <authorList>
            <person name="Vega J.M."/>
            <person name="Podio M."/>
            <person name="Orjuela J."/>
            <person name="Siena L.A."/>
            <person name="Pessino S.C."/>
            <person name="Combes M.C."/>
            <person name="Mariac C."/>
            <person name="Albertini E."/>
            <person name="Pupilli F."/>
            <person name="Ortiz J.P.A."/>
            <person name="Leblanc O."/>
        </authorList>
    </citation>
    <scope>NUCLEOTIDE SEQUENCE [LARGE SCALE GENOMIC DNA]</scope>
    <source>
        <strain evidence="13">R1</strain>
        <tissue evidence="13">Leaf</tissue>
    </source>
</reference>
<evidence type="ECO:0000256" key="3">
    <source>
        <dbReference type="ARBA" id="ARBA00009809"/>
    </source>
</evidence>
<dbReference type="InterPro" id="IPR031330">
    <property type="entry name" value="Gly_Hdrlase_35_cat"/>
</dbReference>
<dbReference type="InterPro" id="IPR048913">
    <property type="entry name" value="BetaGal_gal-bd"/>
</dbReference>
<feature type="chain" id="PRO_5042825020" description="beta-galactosidase" evidence="11">
    <location>
        <begin position="22"/>
        <end position="872"/>
    </location>
</feature>
<comment type="subcellular location">
    <subcellularLocation>
        <location evidence="2">Secreted</location>
        <location evidence="2">Extracellular space</location>
        <location evidence="2">Apoplast</location>
    </subcellularLocation>
</comment>
<feature type="signal peptide" evidence="11">
    <location>
        <begin position="1"/>
        <end position="21"/>
    </location>
</feature>
<keyword evidence="9" id="KW-0326">Glycosidase</keyword>
<dbReference type="Pfam" id="PF17834">
    <property type="entry name" value="GHD"/>
    <property type="match status" value="1"/>
</dbReference>
<keyword evidence="8" id="KW-0378">Hydrolase</keyword>
<dbReference type="Gene3D" id="2.60.120.260">
    <property type="entry name" value="Galactose-binding domain-like"/>
    <property type="match status" value="1"/>
</dbReference>
<dbReference type="Pfam" id="PF01301">
    <property type="entry name" value="Glyco_hydro_35"/>
    <property type="match status" value="1"/>
</dbReference>
<dbReference type="InterPro" id="IPR043159">
    <property type="entry name" value="Lectin_gal-bd_sf"/>
</dbReference>
<dbReference type="InterPro" id="IPR017853">
    <property type="entry name" value="GH"/>
</dbReference>
<dbReference type="InterPro" id="IPR000922">
    <property type="entry name" value="Lectin_gal-bd_dom"/>
</dbReference>
<keyword evidence="7 11" id="KW-0732">Signal</keyword>
<comment type="similarity">
    <text evidence="3 10">Belongs to the glycosyl hydrolase 35 family.</text>
</comment>
<evidence type="ECO:0000259" key="12">
    <source>
        <dbReference type="PROSITE" id="PS50228"/>
    </source>
</evidence>
<dbReference type="PROSITE" id="PS50228">
    <property type="entry name" value="SUEL_LECTIN"/>
    <property type="match status" value="1"/>
</dbReference>
<dbReference type="Pfam" id="PF02140">
    <property type="entry name" value="SUEL_Lectin"/>
    <property type="match status" value="1"/>
</dbReference>
<dbReference type="PRINTS" id="PR00742">
    <property type="entry name" value="GLHYDRLASE35"/>
</dbReference>
<gene>
    <name evidence="13" type="ORF">U9M48_006230</name>
</gene>
<keyword evidence="6" id="KW-0964">Secreted</keyword>
<dbReference type="SUPFAM" id="SSF49785">
    <property type="entry name" value="Galactose-binding domain-like"/>
    <property type="match status" value="2"/>
</dbReference>
<dbReference type="EC" id="3.2.1.23" evidence="4"/>
<dbReference type="FunFam" id="2.60.120.740:FF:000002">
    <property type="entry name" value="Beta-galactosidase"/>
    <property type="match status" value="1"/>
</dbReference>
<keyword evidence="14" id="KW-1185">Reference proteome</keyword>
<dbReference type="AlphaFoldDB" id="A0AAQ3PNK2"/>
<evidence type="ECO:0000256" key="1">
    <source>
        <dbReference type="ARBA" id="ARBA00001412"/>
    </source>
</evidence>
<protein>
    <recommendedName>
        <fullName evidence="4">beta-galactosidase</fullName>
        <ecNumber evidence="4">3.2.1.23</ecNumber>
    </recommendedName>
</protein>
<dbReference type="FunFam" id="2.60.120.260:FF:000061">
    <property type="entry name" value="Beta-galactosidase"/>
    <property type="match status" value="1"/>
</dbReference>
<dbReference type="Pfam" id="PF21467">
    <property type="entry name" value="BetaGal_gal-bd"/>
    <property type="match status" value="2"/>
</dbReference>
<dbReference type="FunFam" id="3.20.20.80:FF:000021">
    <property type="entry name" value="Beta-galactosidase"/>
    <property type="match status" value="1"/>
</dbReference>
<organism evidence="13 14">
    <name type="scientific">Paspalum notatum var. saurae</name>
    <dbReference type="NCBI Taxonomy" id="547442"/>
    <lineage>
        <taxon>Eukaryota</taxon>
        <taxon>Viridiplantae</taxon>
        <taxon>Streptophyta</taxon>
        <taxon>Embryophyta</taxon>
        <taxon>Tracheophyta</taxon>
        <taxon>Spermatophyta</taxon>
        <taxon>Magnoliopsida</taxon>
        <taxon>Liliopsida</taxon>
        <taxon>Poales</taxon>
        <taxon>Poaceae</taxon>
        <taxon>PACMAD clade</taxon>
        <taxon>Panicoideae</taxon>
        <taxon>Andropogonodae</taxon>
        <taxon>Paspaleae</taxon>
        <taxon>Paspalinae</taxon>
        <taxon>Paspalum</taxon>
    </lineage>
</organism>
<dbReference type="PANTHER" id="PTHR23421">
    <property type="entry name" value="BETA-GALACTOSIDASE RELATED"/>
    <property type="match status" value="1"/>
</dbReference>
<accession>A0AAQ3PNK2</accession>
<feature type="domain" description="SUEL-type lectin" evidence="12">
    <location>
        <begin position="783"/>
        <end position="869"/>
    </location>
</feature>
<comment type="catalytic activity">
    <reaction evidence="1">
        <text>Hydrolysis of terminal non-reducing beta-D-galactose residues in beta-D-galactosides.</text>
        <dbReference type="EC" id="3.2.1.23"/>
    </reaction>
</comment>
<dbReference type="GO" id="GO:0009505">
    <property type="term" value="C:plant-type cell wall"/>
    <property type="evidence" value="ECO:0007669"/>
    <property type="project" value="UniProtKB-ARBA"/>
</dbReference>
<name>A0AAQ3PNK2_PASNO</name>
<evidence type="ECO:0000256" key="10">
    <source>
        <dbReference type="RuleBase" id="RU003679"/>
    </source>
</evidence>
<dbReference type="Gene3D" id="2.60.120.740">
    <property type="match status" value="1"/>
</dbReference>
<evidence type="ECO:0000313" key="13">
    <source>
        <dbReference type="EMBL" id="WVZ55589.1"/>
    </source>
</evidence>
<dbReference type="GO" id="GO:0030246">
    <property type="term" value="F:carbohydrate binding"/>
    <property type="evidence" value="ECO:0007669"/>
    <property type="project" value="InterPro"/>
</dbReference>
<proteinExistence type="inferred from homology"/>
<dbReference type="FunFam" id="2.60.120.260:FF:000076">
    <property type="entry name" value="Beta-galactosidase"/>
    <property type="match status" value="1"/>
</dbReference>
<evidence type="ECO:0000313" key="14">
    <source>
        <dbReference type="Proteomes" id="UP001341281"/>
    </source>
</evidence>
<dbReference type="GO" id="GO:0004565">
    <property type="term" value="F:beta-galactosidase activity"/>
    <property type="evidence" value="ECO:0007669"/>
    <property type="project" value="UniProtKB-EC"/>
</dbReference>
<dbReference type="InterPro" id="IPR008979">
    <property type="entry name" value="Galactose-bd-like_sf"/>
</dbReference>
<dbReference type="Gene3D" id="3.20.20.80">
    <property type="entry name" value="Glycosidases"/>
    <property type="match status" value="1"/>
</dbReference>
<dbReference type="GO" id="GO:0048046">
    <property type="term" value="C:apoplast"/>
    <property type="evidence" value="ECO:0007669"/>
    <property type="project" value="UniProtKB-SubCell"/>
</dbReference>
<dbReference type="Proteomes" id="UP001341281">
    <property type="component" value="Chromosome 02"/>
</dbReference>
<evidence type="ECO:0000256" key="5">
    <source>
        <dbReference type="ARBA" id="ARBA00022523"/>
    </source>
</evidence>